<protein>
    <submittedName>
        <fullName evidence="1">Ribosomal protein S12</fullName>
    </submittedName>
</protein>
<proteinExistence type="evidence at transcript level"/>
<keyword evidence="1" id="KW-0687">Ribonucleoprotein</keyword>
<keyword evidence="1" id="KW-0689">Ribosomal protein</keyword>
<dbReference type="AlphaFoldDB" id="Q5ULZ6"/>
<feature type="non-terminal residue" evidence="1">
    <location>
        <position position="1"/>
    </location>
</feature>
<organism evidence="1">
    <name type="scientific">Fragaria ananassa</name>
    <name type="common">Strawberry</name>
    <name type="synonym">Fragaria chiloensis x Fragaria virginiana</name>
    <dbReference type="NCBI Taxonomy" id="3747"/>
    <lineage>
        <taxon>Eukaryota</taxon>
        <taxon>Viridiplantae</taxon>
        <taxon>Streptophyta</taxon>
        <taxon>Embryophyta</taxon>
        <taxon>Tracheophyta</taxon>
        <taxon>Spermatophyta</taxon>
        <taxon>Magnoliopsida</taxon>
        <taxon>eudicotyledons</taxon>
        <taxon>Gunneridae</taxon>
        <taxon>Pentapetalae</taxon>
        <taxon>rosids</taxon>
        <taxon>fabids</taxon>
        <taxon>Rosales</taxon>
        <taxon>Rosaceae</taxon>
        <taxon>Rosoideae</taxon>
        <taxon>Potentilleae</taxon>
        <taxon>Fragariinae</taxon>
        <taxon>Fragaria</taxon>
    </lineage>
</organism>
<evidence type="ECO:0000313" key="1">
    <source>
        <dbReference type="EMBL" id="AAV33458.1"/>
    </source>
</evidence>
<accession>Q5ULZ6</accession>
<dbReference type="GO" id="GO:0005840">
    <property type="term" value="C:ribosome"/>
    <property type="evidence" value="ECO:0007669"/>
    <property type="project" value="UniProtKB-KW"/>
</dbReference>
<sequence length="34" mass="3922">SDCRIFLEQKKGTKDEHKSWITKPSRGLVYSGLI</sequence>
<dbReference type="EMBL" id="AY679599">
    <property type="protein sequence ID" value="AAV33458.1"/>
    <property type="molecule type" value="mRNA"/>
</dbReference>
<reference evidence="1" key="1">
    <citation type="journal article" date="2006" name="Int. J. Hortic. Sci.">
        <title>Identification of ripening-related genes in strawberry fruit by cDNA-AFLP.</title>
        <authorList>
            <person name="Balogh A."/>
            <person name="Koncz T."/>
            <person name="Tisza V."/>
            <person name="Kiss E."/>
            <person name="Heszky L."/>
        </authorList>
    </citation>
    <scope>NUCLEOTIDE SEQUENCE</scope>
    <source>
        <tissue evidence="1">Receptacle</tissue>
    </source>
</reference>
<feature type="non-terminal residue" evidence="1">
    <location>
        <position position="34"/>
    </location>
</feature>
<name>Q5ULZ6_FRAAN</name>